<keyword evidence="2" id="KW-1185">Reference proteome</keyword>
<accession>A0ABY4FHA8</accession>
<name>A0ABY4FHA8_9MICO</name>
<protein>
    <submittedName>
        <fullName evidence="1">Uncharacterized protein</fullName>
    </submittedName>
</protein>
<gene>
    <name evidence="1" type="ORF">MUN78_10140</name>
</gene>
<reference evidence="1 2" key="1">
    <citation type="submission" date="2022-04" db="EMBL/GenBank/DDBJ databases">
        <title>Leucobacter sp. isolated from rhizosphere of garlic.</title>
        <authorList>
            <person name="Won M."/>
            <person name="Lee C.-M."/>
            <person name="Woen H.-Y."/>
            <person name="Kwon S.-W."/>
        </authorList>
    </citation>
    <scope>NUCLEOTIDE SEQUENCE [LARGE SCALE GENOMIC DNA]</scope>
    <source>
        <strain evidence="1 2">H21R-40</strain>
    </source>
</reference>
<dbReference type="RefSeq" id="WP_244726230.1">
    <property type="nucleotide sequence ID" value="NZ_CP095045.1"/>
</dbReference>
<evidence type="ECO:0000313" key="2">
    <source>
        <dbReference type="Proteomes" id="UP000831786"/>
    </source>
</evidence>
<proteinExistence type="predicted"/>
<dbReference type="EMBL" id="CP095045">
    <property type="protein sequence ID" value="UOQ56063.1"/>
    <property type="molecule type" value="Genomic_DNA"/>
</dbReference>
<organism evidence="1 2">
    <name type="scientific">Leucobacter allii</name>
    <dbReference type="NCBI Taxonomy" id="2932247"/>
    <lineage>
        <taxon>Bacteria</taxon>
        <taxon>Bacillati</taxon>
        <taxon>Actinomycetota</taxon>
        <taxon>Actinomycetes</taxon>
        <taxon>Micrococcales</taxon>
        <taxon>Microbacteriaceae</taxon>
        <taxon>Leucobacter</taxon>
    </lineage>
</organism>
<evidence type="ECO:0000313" key="1">
    <source>
        <dbReference type="EMBL" id="UOQ56063.1"/>
    </source>
</evidence>
<dbReference type="Proteomes" id="UP000831786">
    <property type="component" value="Chromosome"/>
</dbReference>
<sequence>MSYYTQSLLASDQGILQRTTACAASEGISDPQFWAQQRMWQLSAQPGWDAAYASAIAAGVEDPGTSEAVVSDPMILSAVQALHAAETPPAE</sequence>